<keyword evidence="3" id="KW-0832">Ubl conjugation</keyword>
<accession>A0A9P4YC41</accession>
<dbReference type="SMART" id="SM00884">
    <property type="entry name" value="Cullin_Nedd8"/>
    <property type="match status" value="1"/>
</dbReference>
<gene>
    <name evidence="8" type="ORF">M406DRAFT_336026</name>
</gene>
<comment type="caution">
    <text evidence="8">The sequence shown here is derived from an EMBL/GenBank/DDBJ whole genome shotgun (WGS) entry which is preliminary data.</text>
</comment>
<dbReference type="InterPro" id="IPR001373">
    <property type="entry name" value="Cullin_N"/>
</dbReference>
<evidence type="ECO:0000313" key="9">
    <source>
        <dbReference type="Proteomes" id="UP000803844"/>
    </source>
</evidence>
<dbReference type="Gene3D" id="1.10.10.10">
    <property type="entry name" value="Winged helix-like DNA-binding domain superfamily/Winged helix DNA-binding domain"/>
    <property type="match status" value="1"/>
</dbReference>
<dbReference type="SUPFAM" id="SSF75632">
    <property type="entry name" value="Cullin homology domain"/>
    <property type="match status" value="1"/>
</dbReference>
<keyword evidence="2" id="KW-1017">Isopeptide bond</keyword>
<keyword evidence="9" id="KW-1185">Reference proteome</keyword>
<name>A0A9P4YC41_CRYP1</name>
<dbReference type="AlphaFoldDB" id="A0A9P4YC41"/>
<dbReference type="InterPro" id="IPR036317">
    <property type="entry name" value="Cullin_homology_sf"/>
</dbReference>
<dbReference type="Pfam" id="PF00888">
    <property type="entry name" value="Cullin"/>
    <property type="match status" value="1"/>
</dbReference>
<dbReference type="Gene3D" id="1.20.1310.10">
    <property type="entry name" value="Cullin Repeats"/>
    <property type="match status" value="4"/>
</dbReference>
<dbReference type="SUPFAM" id="SSF74788">
    <property type="entry name" value="Cullin repeat-like"/>
    <property type="match status" value="1"/>
</dbReference>
<dbReference type="InterPro" id="IPR036388">
    <property type="entry name" value="WH-like_DNA-bd_sf"/>
</dbReference>
<evidence type="ECO:0000256" key="3">
    <source>
        <dbReference type="ARBA" id="ARBA00022843"/>
    </source>
</evidence>
<reference evidence="8" key="1">
    <citation type="journal article" date="2020" name="Phytopathology">
        <title>Genome sequence of the chestnut blight fungus Cryphonectria parasitica EP155: A fundamental resource for an archetypical invasive plant pathogen.</title>
        <authorList>
            <person name="Crouch J.A."/>
            <person name="Dawe A."/>
            <person name="Aerts A."/>
            <person name="Barry K."/>
            <person name="Churchill A.C.L."/>
            <person name="Grimwood J."/>
            <person name="Hillman B."/>
            <person name="Milgroom M.G."/>
            <person name="Pangilinan J."/>
            <person name="Smith M."/>
            <person name="Salamov A."/>
            <person name="Schmutz J."/>
            <person name="Yadav J."/>
            <person name="Grigoriev I.V."/>
            <person name="Nuss D."/>
        </authorList>
    </citation>
    <scope>NUCLEOTIDE SEQUENCE</scope>
    <source>
        <strain evidence="8">EP155</strain>
    </source>
</reference>
<feature type="region of interest" description="Disordered" evidence="6">
    <location>
        <begin position="414"/>
        <end position="435"/>
    </location>
</feature>
<feature type="domain" description="Cullin family profile" evidence="7">
    <location>
        <begin position="388"/>
        <end position="643"/>
    </location>
</feature>
<dbReference type="InterPro" id="IPR036390">
    <property type="entry name" value="WH_DNA-bd_sf"/>
</dbReference>
<dbReference type="InterPro" id="IPR019559">
    <property type="entry name" value="Cullin_neddylation_domain"/>
</dbReference>
<dbReference type="Pfam" id="PF26557">
    <property type="entry name" value="Cullin_AB"/>
    <property type="match status" value="1"/>
</dbReference>
<organism evidence="8 9">
    <name type="scientific">Cryphonectria parasitica (strain ATCC 38755 / EP155)</name>
    <dbReference type="NCBI Taxonomy" id="660469"/>
    <lineage>
        <taxon>Eukaryota</taxon>
        <taxon>Fungi</taxon>
        <taxon>Dikarya</taxon>
        <taxon>Ascomycota</taxon>
        <taxon>Pezizomycotina</taxon>
        <taxon>Sordariomycetes</taxon>
        <taxon>Sordariomycetidae</taxon>
        <taxon>Diaporthales</taxon>
        <taxon>Cryphonectriaceae</taxon>
        <taxon>Cryphonectria-Endothia species complex</taxon>
        <taxon>Cryphonectria</taxon>
    </lineage>
</organism>
<dbReference type="FunFam" id="1.20.1310.10:FF:000031">
    <property type="entry name" value="Ubiquitin ligase subunit CulD"/>
    <property type="match status" value="1"/>
</dbReference>
<dbReference type="GeneID" id="63838226"/>
<dbReference type="FunFam" id="1.10.10.10:FF:000014">
    <property type="entry name" value="Cullin 1"/>
    <property type="match status" value="1"/>
</dbReference>
<evidence type="ECO:0000313" key="8">
    <source>
        <dbReference type="EMBL" id="KAF3770336.1"/>
    </source>
</evidence>
<protein>
    <submittedName>
        <fullName evidence="8">Cullin-domain-containing protein</fullName>
    </submittedName>
</protein>
<sequence length="769" mass="87384">MSGARRIVIKNFRQSPTRAADVEDYYKRTWADVEDALTSILAGDRPRVPLERVYRGVEDLCRHNEGEKLYAMLKLRCEEHLNYQVLSKINDGAYMSDVGILMRVWTQWSIFNKPLITVRSAFSFLDRSFLLNSKKHPSINDLLLSLYRKMVFGPERGGESFSGHKVISGLCQLVDFDRRGDPAADPTLLHNSINMLKVLGVYGSKFERTFLLESDKYFREFAADQSEHGLKNYISVCERLLKQEDDRCNLFNFDSTTKILLLENAHNVLIRDYSSLLLNKGDVARLLEQNQVESMRALYMLLGLSKLQKNLKGPFEDYILQAGALIVNDTDNGDEMVIRLLEFRRTLDTMIRDAFSGDVTFTYGLRDAFVQFINDRKNSSTGGTGTSRVGEMIAKHVDLLLRGGIKALPKSLLSDSRDKSEAEKSGQASTGDEDAELDRQLDQALELFRFIQGKDVFEAFYKKDLARRLLMNRSASQDAERNMLSKLKSECGSNFTHNLEQMFKDMELAKDEMANYKAWSEGSGKDSGGLDLSVSILSQAAWPSYPDVKMLVPRDVAQKIDRFDSYYKNKHTGRKLLWKHNLAHCVVKASFAKGTKELLVSSMQATVLVLFNEVSDGPLSTEQISTSTGLQGGDLERTLQSLACGKIRPLIKSPKGKEIKPDDTYVVNKTFTDPKYRIKINQIQLKETKAENKETHERVAADRQFETQAAIVRIMKSRKTMTHPQLVAEVINQTRSRGAMDPADIKLNIEKLIEKEYIEREDGKYTYLA</sequence>
<evidence type="ECO:0000256" key="2">
    <source>
        <dbReference type="ARBA" id="ARBA00022499"/>
    </source>
</evidence>
<evidence type="ECO:0000256" key="4">
    <source>
        <dbReference type="PROSITE-ProRule" id="PRU00330"/>
    </source>
</evidence>
<dbReference type="GO" id="GO:0006511">
    <property type="term" value="P:ubiquitin-dependent protein catabolic process"/>
    <property type="evidence" value="ECO:0007669"/>
    <property type="project" value="InterPro"/>
</dbReference>
<dbReference type="InterPro" id="IPR016158">
    <property type="entry name" value="Cullin_homology"/>
</dbReference>
<dbReference type="InterPro" id="IPR045093">
    <property type="entry name" value="Cullin"/>
</dbReference>
<evidence type="ECO:0000256" key="1">
    <source>
        <dbReference type="ARBA" id="ARBA00006019"/>
    </source>
</evidence>
<dbReference type="InterPro" id="IPR059120">
    <property type="entry name" value="Cullin-like_AB"/>
</dbReference>
<evidence type="ECO:0000259" key="7">
    <source>
        <dbReference type="PROSITE" id="PS50069"/>
    </source>
</evidence>
<dbReference type="InterPro" id="IPR016159">
    <property type="entry name" value="Cullin_repeat-like_dom_sf"/>
</dbReference>
<dbReference type="OrthoDB" id="27073at2759"/>
<dbReference type="PROSITE" id="PS50069">
    <property type="entry name" value="CULLIN_2"/>
    <property type="match status" value="1"/>
</dbReference>
<dbReference type="SUPFAM" id="SSF46785">
    <property type="entry name" value="Winged helix' DNA-binding domain"/>
    <property type="match status" value="1"/>
</dbReference>
<dbReference type="PANTHER" id="PTHR11932">
    <property type="entry name" value="CULLIN"/>
    <property type="match status" value="1"/>
</dbReference>
<evidence type="ECO:0000256" key="6">
    <source>
        <dbReference type="SAM" id="MobiDB-lite"/>
    </source>
</evidence>
<dbReference type="Pfam" id="PF10557">
    <property type="entry name" value="Cullin_Nedd8"/>
    <property type="match status" value="1"/>
</dbReference>
<dbReference type="GO" id="GO:0031625">
    <property type="term" value="F:ubiquitin protein ligase binding"/>
    <property type="evidence" value="ECO:0007669"/>
    <property type="project" value="InterPro"/>
</dbReference>
<comment type="similarity">
    <text evidence="1 4 5">Belongs to the cullin family.</text>
</comment>
<dbReference type="SMART" id="SM00182">
    <property type="entry name" value="CULLIN"/>
    <property type="match status" value="1"/>
</dbReference>
<evidence type="ECO:0000256" key="5">
    <source>
        <dbReference type="RuleBase" id="RU003829"/>
    </source>
</evidence>
<dbReference type="Proteomes" id="UP000803844">
    <property type="component" value="Unassembled WGS sequence"/>
</dbReference>
<proteinExistence type="inferred from homology"/>
<dbReference type="RefSeq" id="XP_040781297.1">
    <property type="nucleotide sequence ID" value="XM_040921097.1"/>
</dbReference>
<dbReference type="Gene3D" id="3.30.230.130">
    <property type="entry name" value="Cullin, Chain C, Domain 2"/>
    <property type="match status" value="1"/>
</dbReference>
<feature type="compositionally biased region" description="Basic and acidic residues" evidence="6">
    <location>
        <begin position="415"/>
        <end position="424"/>
    </location>
</feature>
<dbReference type="EMBL" id="MU032344">
    <property type="protein sequence ID" value="KAF3770336.1"/>
    <property type="molecule type" value="Genomic_DNA"/>
</dbReference>